<comment type="caution">
    <text evidence="7">The sequence shown here is derived from an EMBL/GenBank/DDBJ whole genome shotgun (WGS) entry which is preliminary data.</text>
</comment>
<evidence type="ECO:0000259" key="6">
    <source>
        <dbReference type="PROSITE" id="PS50850"/>
    </source>
</evidence>
<feature type="transmembrane region" description="Helical" evidence="5">
    <location>
        <begin position="276"/>
        <end position="294"/>
    </location>
</feature>
<sequence>MATQIRRELRKLNAFGFFWMFLPVIPILVPYQLSLGLNMQQVFFVQVFFGLVCAAFEVPSGYLSDLWGRKGTLLAGTLLWGLGFGYLYFVKDFTGMLIYEGILGLAVSLVSGTDVSMLYDWLKQESQEREVATKTLANYQMSQVLSEALAGVLCGLLVLLSYRHVLAAQALVALLPIGMVCFLKEPSYEKLSRENHWQNLHTVWRHVFHEDRLLRLIFLNQIVWSLATFVMVWLNQKLWQAEGIPLGLFGLLWTLINLVVGFTGRQVSSWEKRLGSGALLLALSSLPILGYALLALSSGGWVVLIGLFFPLSRGITQILLKDAINWRTPSAIRATVLSLNSLLFRLGFALLGPLTGWVTDTAGLRPTLWMLALLFGLAALWVLRPLLKLVKELPAP</sequence>
<dbReference type="Gene3D" id="1.20.1250.20">
    <property type="entry name" value="MFS general substrate transporter like domains"/>
    <property type="match status" value="1"/>
</dbReference>
<feature type="transmembrane region" description="Helical" evidence="5">
    <location>
        <begin position="366"/>
        <end position="383"/>
    </location>
</feature>
<dbReference type="PANTHER" id="PTHR23530:SF1">
    <property type="entry name" value="PERMEASE, MAJOR FACILITATOR SUPERFAMILY-RELATED"/>
    <property type="match status" value="1"/>
</dbReference>
<evidence type="ECO:0000256" key="2">
    <source>
        <dbReference type="ARBA" id="ARBA00022692"/>
    </source>
</evidence>
<evidence type="ECO:0000256" key="5">
    <source>
        <dbReference type="SAM" id="Phobius"/>
    </source>
</evidence>
<dbReference type="Pfam" id="PF07690">
    <property type="entry name" value="MFS_1"/>
    <property type="match status" value="1"/>
</dbReference>
<feature type="transmembrane region" description="Helical" evidence="5">
    <location>
        <begin position="332"/>
        <end position="354"/>
    </location>
</feature>
<dbReference type="InterPro" id="IPR053160">
    <property type="entry name" value="MFS_DHA3_Transporter"/>
</dbReference>
<evidence type="ECO:0000313" key="8">
    <source>
        <dbReference type="Proteomes" id="UP000231019"/>
    </source>
</evidence>
<dbReference type="PROSITE" id="PS00216">
    <property type="entry name" value="SUGAR_TRANSPORT_1"/>
    <property type="match status" value="1"/>
</dbReference>
<organism evidence="7 8">
    <name type="scientific">bacterium (Candidatus Blackallbacteria) CG17_big_fil_post_rev_8_21_14_2_50_48_46</name>
    <dbReference type="NCBI Taxonomy" id="2014261"/>
    <lineage>
        <taxon>Bacteria</taxon>
        <taxon>Candidatus Blackallbacteria</taxon>
    </lineage>
</organism>
<feature type="transmembrane region" description="Helical" evidence="5">
    <location>
        <begin position="71"/>
        <end position="89"/>
    </location>
</feature>
<feature type="transmembrane region" description="Helical" evidence="5">
    <location>
        <begin position="39"/>
        <end position="59"/>
    </location>
</feature>
<evidence type="ECO:0000256" key="1">
    <source>
        <dbReference type="ARBA" id="ARBA00004141"/>
    </source>
</evidence>
<feature type="transmembrane region" description="Helical" evidence="5">
    <location>
        <begin position="246"/>
        <end position="264"/>
    </location>
</feature>
<dbReference type="PANTHER" id="PTHR23530">
    <property type="entry name" value="TRANSPORT PROTEIN-RELATED"/>
    <property type="match status" value="1"/>
</dbReference>
<evidence type="ECO:0000256" key="3">
    <source>
        <dbReference type="ARBA" id="ARBA00022989"/>
    </source>
</evidence>
<evidence type="ECO:0000313" key="7">
    <source>
        <dbReference type="EMBL" id="PIW14624.1"/>
    </source>
</evidence>
<feature type="domain" description="Major facilitator superfamily (MFS) profile" evidence="6">
    <location>
        <begin position="1"/>
        <end position="390"/>
    </location>
</feature>
<protein>
    <recommendedName>
        <fullName evidence="6">Major facilitator superfamily (MFS) profile domain-containing protein</fullName>
    </recommendedName>
</protein>
<keyword evidence="4 5" id="KW-0472">Membrane</keyword>
<dbReference type="Proteomes" id="UP000231019">
    <property type="component" value="Unassembled WGS sequence"/>
</dbReference>
<keyword evidence="3 5" id="KW-1133">Transmembrane helix</keyword>
<dbReference type="PROSITE" id="PS50850">
    <property type="entry name" value="MFS"/>
    <property type="match status" value="1"/>
</dbReference>
<accession>A0A2M7FZ28</accession>
<dbReference type="SUPFAM" id="SSF103473">
    <property type="entry name" value="MFS general substrate transporter"/>
    <property type="match status" value="1"/>
</dbReference>
<gene>
    <name evidence="7" type="ORF">COW36_21545</name>
</gene>
<dbReference type="AlphaFoldDB" id="A0A2M7FZ28"/>
<dbReference type="InterPro" id="IPR011701">
    <property type="entry name" value="MFS"/>
</dbReference>
<feature type="transmembrane region" description="Helical" evidence="5">
    <location>
        <begin position="213"/>
        <end position="234"/>
    </location>
</feature>
<dbReference type="EMBL" id="PFFQ01000059">
    <property type="protein sequence ID" value="PIW14624.1"/>
    <property type="molecule type" value="Genomic_DNA"/>
</dbReference>
<dbReference type="InterPro" id="IPR020846">
    <property type="entry name" value="MFS_dom"/>
</dbReference>
<keyword evidence="2 5" id="KW-0812">Transmembrane</keyword>
<dbReference type="GO" id="GO:0016020">
    <property type="term" value="C:membrane"/>
    <property type="evidence" value="ECO:0007669"/>
    <property type="project" value="UniProtKB-SubCell"/>
</dbReference>
<feature type="transmembrane region" description="Helical" evidence="5">
    <location>
        <begin position="101"/>
        <end position="122"/>
    </location>
</feature>
<feature type="transmembrane region" description="Helical" evidence="5">
    <location>
        <begin position="300"/>
        <end position="320"/>
    </location>
</feature>
<dbReference type="GO" id="GO:0022857">
    <property type="term" value="F:transmembrane transporter activity"/>
    <property type="evidence" value="ECO:0007669"/>
    <property type="project" value="InterPro"/>
</dbReference>
<feature type="transmembrane region" description="Helical" evidence="5">
    <location>
        <begin position="12"/>
        <end position="33"/>
    </location>
</feature>
<reference evidence="7 8" key="1">
    <citation type="submission" date="2017-09" db="EMBL/GenBank/DDBJ databases">
        <title>Depth-based differentiation of microbial function through sediment-hosted aquifers and enrichment of novel symbionts in the deep terrestrial subsurface.</title>
        <authorList>
            <person name="Probst A.J."/>
            <person name="Ladd B."/>
            <person name="Jarett J.K."/>
            <person name="Geller-Mcgrath D.E."/>
            <person name="Sieber C.M."/>
            <person name="Emerson J.B."/>
            <person name="Anantharaman K."/>
            <person name="Thomas B.C."/>
            <person name="Malmstrom R."/>
            <person name="Stieglmeier M."/>
            <person name="Klingl A."/>
            <person name="Woyke T."/>
            <person name="Ryan C.M."/>
            <person name="Banfield J.F."/>
        </authorList>
    </citation>
    <scope>NUCLEOTIDE SEQUENCE [LARGE SCALE GENOMIC DNA]</scope>
    <source>
        <strain evidence="7">CG17_big_fil_post_rev_8_21_14_2_50_48_46</strain>
    </source>
</reference>
<feature type="transmembrane region" description="Helical" evidence="5">
    <location>
        <begin position="166"/>
        <end position="183"/>
    </location>
</feature>
<proteinExistence type="predicted"/>
<comment type="subcellular location">
    <subcellularLocation>
        <location evidence="1">Membrane</location>
        <topology evidence="1">Multi-pass membrane protein</topology>
    </subcellularLocation>
</comment>
<dbReference type="InterPro" id="IPR005829">
    <property type="entry name" value="Sugar_transporter_CS"/>
</dbReference>
<name>A0A2M7FZ28_9BACT</name>
<dbReference type="InterPro" id="IPR036259">
    <property type="entry name" value="MFS_trans_sf"/>
</dbReference>
<feature type="transmembrane region" description="Helical" evidence="5">
    <location>
        <begin position="143"/>
        <end position="160"/>
    </location>
</feature>
<evidence type="ECO:0000256" key="4">
    <source>
        <dbReference type="ARBA" id="ARBA00023136"/>
    </source>
</evidence>
<dbReference type="CDD" id="cd06174">
    <property type="entry name" value="MFS"/>
    <property type="match status" value="1"/>
</dbReference>